<dbReference type="AlphaFoldDB" id="A0A4S8LP48"/>
<dbReference type="Pfam" id="PF02816">
    <property type="entry name" value="Alpha_kinase"/>
    <property type="match status" value="1"/>
</dbReference>
<evidence type="ECO:0000259" key="5">
    <source>
        <dbReference type="PROSITE" id="PS51158"/>
    </source>
</evidence>
<dbReference type="GO" id="GO:0005524">
    <property type="term" value="F:ATP binding"/>
    <property type="evidence" value="ECO:0007669"/>
    <property type="project" value="InterPro"/>
</dbReference>
<reference evidence="6 7" key="1">
    <citation type="journal article" date="2019" name="Nat. Ecol. Evol.">
        <title>Megaphylogeny resolves global patterns of mushroom evolution.</title>
        <authorList>
            <person name="Varga T."/>
            <person name="Krizsan K."/>
            <person name="Foldi C."/>
            <person name="Dima B."/>
            <person name="Sanchez-Garcia M."/>
            <person name="Sanchez-Ramirez S."/>
            <person name="Szollosi G.J."/>
            <person name="Szarkandi J.G."/>
            <person name="Papp V."/>
            <person name="Albert L."/>
            <person name="Andreopoulos W."/>
            <person name="Angelini C."/>
            <person name="Antonin V."/>
            <person name="Barry K.W."/>
            <person name="Bougher N.L."/>
            <person name="Buchanan P."/>
            <person name="Buyck B."/>
            <person name="Bense V."/>
            <person name="Catcheside P."/>
            <person name="Chovatia M."/>
            <person name="Cooper J."/>
            <person name="Damon W."/>
            <person name="Desjardin D."/>
            <person name="Finy P."/>
            <person name="Geml J."/>
            <person name="Haridas S."/>
            <person name="Hughes K."/>
            <person name="Justo A."/>
            <person name="Karasinski D."/>
            <person name="Kautmanova I."/>
            <person name="Kiss B."/>
            <person name="Kocsube S."/>
            <person name="Kotiranta H."/>
            <person name="LaButti K.M."/>
            <person name="Lechner B.E."/>
            <person name="Liimatainen K."/>
            <person name="Lipzen A."/>
            <person name="Lukacs Z."/>
            <person name="Mihaltcheva S."/>
            <person name="Morgado L.N."/>
            <person name="Niskanen T."/>
            <person name="Noordeloos M.E."/>
            <person name="Ohm R.A."/>
            <person name="Ortiz-Santana B."/>
            <person name="Ovrebo C."/>
            <person name="Racz N."/>
            <person name="Riley R."/>
            <person name="Savchenko A."/>
            <person name="Shiryaev A."/>
            <person name="Soop K."/>
            <person name="Spirin V."/>
            <person name="Szebenyi C."/>
            <person name="Tomsovsky M."/>
            <person name="Tulloss R.E."/>
            <person name="Uehling J."/>
            <person name="Grigoriev I.V."/>
            <person name="Vagvolgyi C."/>
            <person name="Papp T."/>
            <person name="Martin F.M."/>
            <person name="Miettinen O."/>
            <person name="Hibbett D.S."/>
            <person name="Nagy L.G."/>
        </authorList>
    </citation>
    <scope>NUCLEOTIDE SEQUENCE [LARGE SCALE GENOMIC DNA]</scope>
    <source>
        <strain evidence="6 7">CBS 962.96</strain>
    </source>
</reference>
<keyword evidence="3" id="KW-0418">Kinase</keyword>
<dbReference type="SUPFAM" id="SSF56112">
    <property type="entry name" value="Protein kinase-like (PK-like)"/>
    <property type="match status" value="1"/>
</dbReference>
<evidence type="ECO:0000256" key="1">
    <source>
        <dbReference type="ARBA" id="ARBA00022527"/>
    </source>
</evidence>
<dbReference type="GO" id="GO:0004674">
    <property type="term" value="F:protein serine/threonine kinase activity"/>
    <property type="evidence" value="ECO:0007669"/>
    <property type="project" value="UniProtKB-KW"/>
</dbReference>
<accession>A0A4S8LP48</accession>
<dbReference type="OrthoDB" id="301415at2759"/>
<keyword evidence="1" id="KW-0723">Serine/threonine-protein kinase</keyword>
<evidence type="ECO:0000256" key="2">
    <source>
        <dbReference type="ARBA" id="ARBA00022679"/>
    </source>
</evidence>
<dbReference type="CDD" id="cd04515">
    <property type="entry name" value="Alpha_kinase"/>
    <property type="match status" value="1"/>
</dbReference>
<dbReference type="EMBL" id="ML179314">
    <property type="protein sequence ID" value="THU91139.1"/>
    <property type="molecule type" value="Genomic_DNA"/>
</dbReference>
<feature type="region of interest" description="Disordered" evidence="4">
    <location>
        <begin position="298"/>
        <end position="350"/>
    </location>
</feature>
<dbReference type="InterPro" id="IPR011009">
    <property type="entry name" value="Kinase-like_dom_sf"/>
</dbReference>
<dbReference type="PROSITE" id="PS51158">
    <property type="entry name" value="ALPHA_KINASE"/>
    <property type="match status" value="1"/>
</dbReference>
<feature type="compositionally biased region" description="Low complexity" evidence="4">
    <location>
        <begin position="308"/>
        <end position="327"/>
    </location>
</feature>
<evidence type="ECO:0000313" key="6">
    <source>
        <dbReference type="EMBL" id="THU91139.1"/>
    </source>
</evidence>
<dbReference type="Proteomes" id="UP000297245">
    <property type="component" value="Unassembled WGS sequence"/>
</dbReference>
<keyword evidence="2" id="KW-0808">Transferase</keyword>
<name>A0A4S8LP48_DENBC</name>
<sequence length="648" mass="73108">MGRCEKCSIDYPLLNTETCFVCRSIEGKSDVEKGNIKKKAKCTSCSLIYSELERPLCQTCVFHWVDQNIVPASLTRLPGVIEQIQQVRNNTQLPPPNPQASATANGVLSLAHEYRQNSSQPRHQVTPNISRPQNSSLRKATLAGAANRTLTKTQAVITAANQKRQGAIHLFASLWIARKGKAGQKLENLDRYSIDKMFNEKDTVINAFESSLVLIRNVYEKTNPGRAGFITTRNITFHAHISKTNQVHLDIGELGQKTMDELFQFFADHTYINASQITARKLIIRLVIQEKYLPDDEDEQYEGSEGCSALPPSSSSAASASNAQTAAHRVSAVSSRTSKRKPVDDLGNMQSEQQPFIVRTSAFRPRVPYSRDVILRTWRFRKVNYDSKTREFCVDGTFNEIMLSQKWQDDLSRKEGRARDSAYIGSGFSKNVFYARYNGKEYAFAQSKEGYSEEENSRVLRAEFENLADGHIFSNEFKDNLRTSGLVFPNFRFNFTDAFIGILQMTNIGFDNLSDVAHYTEFIATPLLPCGEANDPIQKYTGNENVGQPPNDRMTSLMHAFMHYTYVMSGKTLLFCDLQGILDINNILCLIDPQVHSDMEDVNDRLYWDGGPKKLKSYINHHINDAGCKSNQFCCGLKLLNTKVEHAN</sequence>
<evidence type="ECO:0000256" key="3">
    <source>
        <dbReference type="ARBA" id="ARBA00022777"/>
    </source>
</evidence>
<feature type="domain" description="Alpha-type protein kinase" evidence="5">
    <location>
        <begin position="384"/>
        <end position="642"/>
    </location>
</feature>
<dbReference type="InterPro" id="IPR004166">
    <property type="entry name" value="a-kinase_dom"/>
</dbReference>
<proteinExistence type="predicted"/>
<organism evidence="6 7">
    <name type="scientific">Dendrothele bispora (strain CBS 962.96)</name>
    <dbReference type="NCBI Taxonomy" id="1314807"/>
    <lineage>
        <taxon>Eukaryota</taxon>
        <taxon>Fungi</taxon>
        <taxon>Dikarya</taxon>
        <taxon>Basidiomycota</taxon>
        <taxon>Agaricomycotina</taxon>
        <taxon>Agaricomycetes</taxon>
        <taxon>Agaricomycetidae</taxon>
        <taxon>Agaricales</taxon>
        <taxon>Agaricales incertae sedis</taxon>
        <taxon>Dendrothele</taxon>
    </lineage>
</organism>
<gene>
    <name evidence="6" type="ORF">K435DRAFT_242371</name>
</gene>
<keyword evidence="7" id="KW-1185">Reference proteome</keyword>
<evidence type="ECO:0000313" key="7">
    <source>
        <dbReference type="Proteomes" id="UP000297245"/>
    </source>
</evidence>
<protein>
    <recommendedName>
        <fullName evidence="5">Alpha-type protein kinase domain-containing protein</fullName>
    </recommendedName>
</protein>
<evidence type="ECO:0000256" key="4">
    <source>
        <dbReference type="SAM" id="MobiDB-lite"/>
    </source>
</evidence>
<dbReference type="Gene3D" id="3.20.200.10">
    <property type="entry name" value="MHCK/EF2 kinase"/>
    <property type="match status" value="1"/>
</dbReference>